<evidence type="ECO:0000313" key="2">
    <source>
        <dbReference type="EMBL" id="MBO8189889.1"/>
    </source>
</evidence>
<keyword evidence="1" id="KW-1133">Transmembrane helix</keyword>
<organism evidence="2 3">
    <name type="scientific">Streptomyces spirodelae</name>
    <dbReference type="NCBI Taxonomy" id="2812904"/>
    <lineage>
        <taxon>Bacteria</taxon>
        <taxon>Bacillati</taxon>
        <taxon>Actinomycetota</taxon>
        <taxon>Actinomycetes</taxon>
        <taxon>Kitasatosporales</taxon>
        <taxon>Streptomycetaceae</taxon>
        <taxon>Streptomyces</taxon>
    </lineage>
</organism>
<sequence length="103" mass="10309">MSHLHQATTLLAKGGPVVPEFTPKLPDSLQGPTGTILSYTAGGGLALAVLGGLVGWACVAIGHNTERGTLASRGKSGIIYSLIAGLGIGVTSSLVMAFYGMAN</sequence>
<dbReference type="Proteomes" id="UP001518976">
    <property type="component" value="Unassembled WGS sequence"/>
</dbReference>
<reference evidence="2 3" key="1">
    <citation type="submission" date="2021-02" db="EMBL/GenBank/DDBJ databases">
        <title>Streptomyces spirodelae sp. nov., isolated from duckweed.</title>
        <authorList>
            <person name="Saimee Y."/>
            <person name="Duangmal K."/>
        </authorList>
    </citation>
    <scope>NUCLEOTIDE SEQUENCE [LARGE SCALE GENOMIC DNA]</scope>
    <source>
        <strain evidence="2 3">DW4-2</strain>
    </source>
</reference>
<comment type="caution">
    <text evidence="2">The sequence shown here is derived from an EMBL/GenBank/DDBJ whole genome shotgun (WGS) entry which is preliminary data.</text>
</comment>
<proteinExistence type="predicted"/>
<keyword evidence="3" id="KW-1185">Reference proteome</keyword>
<accession>A0ABS3X3E5</accession>
<protein>
    <recommendedName>
        <fullName evidence="4">Integral membrane protein</fullName>
    </recommendedName>
</protein>
<keyword evidence="1" id="KW-0472">Membrane</keyword>
<feature type="transmembrane region" description="Helical" evidence="1">
    <location>
        <begin position="36"/>
        <end position="59"/>
    </location>
</feature>
<gene>
    <name evidence="2" type="ORF">JW592_31235</name>
</gene>
<name>A0ABS3X3E5_9ACTN</name>
<evidence type="ECO:0008006" key="4">
    <source>
        <dbReference type="Google" id="ProtNLM"/>
    </source>
</evidence>
<feature type="transmembrane region" description="Helical" evidence="1">
    <location>
        <begin position="79"/>
        <end position="102"/>
    </location>
</feature>
<keyword evidence="1" id="KW-0812">Transmembrane</keyword>
<dbReference type="EMBL" id="JAFFZN010000045">
    <property type="protein sequence ID" value="MBO8189889.1"/>
    <property type="molecule type" value="Genomic_DNA"/>
</dbReference>
<evidence type="ECO:0000313" key="3">
    <source>
        <dbReference type="Proteomes" id="UP001518976"/>
    </source>
</evidence>
<evidence type="ECO:0000256" key="1">
    <source>
        <dbReference type="SAM" id="Phobius"/>
    </source>
</evidence>